<evidence type="ECO:0000313" key="2">
    <source>
        <dbReference type="Proteomes" id="UP000298468"/>
    </source>
</evidence>
<dbReference type="EMBL" id="SOHM01000002">
    <property type="protein sequence ID" value="TFD95249.1"/>
    <property type="molecule type" value="Genomic_DNA"/>
</dbReference>
<dbReference type="OrthoDB" id="5019938at2"/>
<comment type="caution">
    <text evidence="1">The sequence shown here is derived from an EMBL/GenBank/DDBJ whole genome shotgun (WGS) entry which is preliminary data.</text>
</comment>
<sequence length="282" mass="30470">MASDQPRTRASRARAEDALVRLVLESGPHASDFVVIGGLNPDYLAPNAPEKHMGTTDVDVLLKLGVIIDRDELDFGWLDRVFAGQETVSLDNAGWRWMLDSGREIVVIELLCDVYDNRGQAIALPGASQIAAMNLDGPAPALHEPVERLLYVSDAVRAAYPDAPLDVTIRFASVGGYLLAKAAALVNRKAAKDYYDFMYVLLYGDGGSAESARLLRDSLEAGYAGSHSSSLRMALLSYIDGQRPGAAIFAQQMTANGSEEEFEILREDATGAAQRVLALLNL</sequence>
<proteinExistence type="predicted"/>
<dbReference type="AlphaFoldDB" id="A0A4R9C1L2"/>
<keyword evidence="2" id="KW-1185">Reference proteome</keyword>
<reference evidence="1 2" key="1">
    <citation type="submission" date="2019-03" db="EMBL/GenBank/DDBJ databases">
        <title>Genomics of glacier-inhabiting Cryobacterium strains.</title>
        <authorList>
            <person name="Liu Q."/>
            <person name="Xin Y.-H."/>
        </authorList>
    </citation>
    <scope>NUCLEOTIDE SEQUENCE [LARGE SCALE GENOMIC DNA]</scope>
    <source>
        <strain evidence="1 2">Sr59</strain>
    </source>
</reference>
<dbReference type="RefSeq" id="WP_134639062.1">
    <property type="nucleotide sequence ID" value="NZ_SOHM01000002.1"/>
</dbReference>
<protein>
    <submittedName>
        <fullName evidence="1">Uncharacterized protein</fullName>
    </submittedName>
</protein>
<organism evidence="1 2">
    <name type="scientific">Cryobacterium lactosi</name>
    <dbReference type="NCBI Taxonomy" id="1259202"/>
    <lineage>
        <taxon>Bacteria</taxon>
        <taxon>Bacillati</taxon>
        <taxon>Actinomycetota</taxon>
        <taxon>Actinomycetes</taxon>
        <taxon>Micrococcales</taxon>
        <taxon>Microbacteriaceae</taxon>
        <taxon>Cryobacterium</taxon>
    </lineage>
</organism>
<name>A0A4R9C1L2_9MICO</name>
<evidence type="ECO:0000313" key="1">
    <source>
        <dbReference type="EMBL" id="TFD95249.1"/>
    </source>
</evidence>
<accession>A0A4R9C1L2</accession>
<dbReference type="Proteomes" id="UP000298468">
    <property type="component" value="Unassembled WGS sequence"/>
</dbReference>
<gene>
    <name evidence="1" type="ORF">E3T61_01045</name>
</gene>